<name>A0A2K4ZL82_9FIRM</name>
<dbReference type="RefSeq" id="WP_103241249.1">
    <property type="nucleotide sequence ID" value="NZ_JANJZD010000021.1"/>
</dbReference>
<dbReference type="EMBL" id="OFSM01000023">
    <property type="protein sequence ID" value="SOY31247.1"/>
    <property type="molecule type" value="Genomic_DNA"/>
</dbReference>
<keyword evidence="2" id="KW-1185">Reference proteome</keyword>
<reference evidence="1 2" key="1">
    <citation type="submission" date="2018-01" db="EMBL/GenBank/DDBJ databases">
        <authorList>
            <person name="Gaut B.S."/>
            <person name="Morton B.R."/>
            <person name="Clegg M.T."/>
            <person name="Duvall M.R."/>
        </authorList>
    </citation>
    <scope>NUCLEOTIDE SEQUENCE [LARGE SCALE GENOMIC DNA]</scope>
    <source>
        <strain evidence="1">GP69</strain>
    </source>
</reference>
<protein>
    <submittedName>
        <fullName evidence="1">Uncharacterized protein</fullName>
    </submittedName>
</protein>
<evidence type="ECO:0000313" key="1">
    <source>
        <dbReference type="EMBL" id="SOY31247.1"/>
    </source>
</evidence>
<gene>
    <name evidence="1" type="ORF">AMURIS_03983</name>
</gene>
<proteinExistence type="predicted"/>
<dbReference type="AlphaFoldDB" id="A0A2K4ZL82"/>
<dbReference type="Proteomes" id="UP000236311">
    <property type="component" value="Unassembled WGS sequence"/>
</dbReference>
<sequence>MTIKIISNCKYPKYQIKKKTNIFFDKKNKDWIDRIYFFNGGILFRLFDRGVSMDSLYDTDEIYMLVREYIEFMFFNTEIAIYGEYDIDKFSQVKGVRITEI</sequence>
<accession>A0A2K4ZL82</accession>
<organism evidence="1 2">
    <name type="scientific">Acetatifactor muris</name>
    <dbReference type="NCBI Taxonomy" id="879566"/>
    <lineage>
        <taxon>Bacteria</taxon>
        <taxon>Bacillati</taxon>
        <taxon>Bacillota</taxon>
        <taxon>Clostridia</taxon>
        <taxon>Lachnospirales</taxon>
        <taxon>Lachnospiraceae</taxon>
        <taxon>Acetatifactor</taxon>
    </lineage>
</organism>
<evidence type="ECO:0000313" key="2">
    <source>
        <dbReference type="Proteomes" id="UP000236311"/>
    </source>
</evidence>